<evidence type="ECO:0000313" key="1">
    <source>
        <dbReference type="EMBL" id="NYZ23407.1"/>
    </source>
</evidence>
<protein>
    <submittedName>
        <fullName evidence="1">Uncharacterized protein</fullName>
    </submittedName>
</protein>
<reference evidence="1 2" key="1">
    <citation type="submission" date="2020-05" db="EMBL/GenBank/DDBJ databases">
        <title>Azospirillum oleiclasticum sp. nov, a nitrogen-fixing and heavy crude oil-emulsifying bacterium isolated from the crude oil of Yumen Oilfield.</title>
        <authorList>
            <person name="Wu D."/>
            <person name="Cai M."/>
            <person name="Zhang X."/>
        </authorList>
    </citation>
    <scope>NUCLEOTIDE SEQUENCE [LARGE SCALE GENOMIC DNA]</scope>
    <source>
        <strain evidence="1 2">ROY-1-1-2</strain>
    </source>
</reference>
<dbReference type="Proteomes" id="UP000584642">
    <property type="component" value="Unassembled WGS sequence"/>
</dbReference>
<accession>A0ABX2TJR3</accession>
<dbReference type="RefSeq" id="WP_180285184.1">
    <property type="nucleotide sequence ID" value="NZ_JABFDB010000027.1"/>
</dbReference>
<organism evidence="1 2">
    <name type="scientific">Azospirillum oleiclasticum</name>
    <dbReference type="NCBI Taxonomy" id="2735135"/>
    <lineage>
        <taxon>Bacteria</taxon>
        <taxon>Pseudomonadati</taxon>
        <taxon>Pseudomonadota</taxon>
        <taxon>Alphaproteobacteria</taxon>
        <taxon>Rhodospirillales</taxon>
        <taxon>Azospirillaceae</taxon>
        <taxon>Azospirillum</taxon>
    </lineage>
</organism>
<proteinExistence type="predicted"/>
<keyword evidence="2" id="KW-1185">Reference proteome</keyword>
<gene>
    <name evidence="1" type="ORF">HND93_27215</name>
</gene>
<sequence length="1009" mass="115073">MTTPLFDDREIAKAAARLSAAGRRRITKVFRFRNALHAFLRDVERAQWEDPPIKILAVDTSEIVAAITYPRPNFTAFTFNGLLIGNPEVKGDHSRGESNLISESELQTLDRLILQHLLEGRRDRFLLLDDHADEVAIIRNAILRQQRVDEEALRGLLSEKFKDFRIDNLERIRSWLLGNRDGALKNEWKKFREGFLPLWREGMLDALQEATRSLRTIDNFIRDGHYTFVRSSEAGVRSLITGLKDLHGIKFDWSAYENFAHRDDVQKIHGEICDVVERMAASMPRQARSRQMIDQAARRDAYAFAQIHLLNCFFHEQQINARVELVSRSSTLHDIIAALPEGRLHVTLRHPLLMPDIYRFEPDALAAIGDVLQRVESLIRPYMDDIDIDPVQSDTAAGDGERDEEEAHLLHQAALAARQAIPLLRDVLTVQQGREQSEGTFTTIFHKTFRDDPARGHVAHAVADGGEDAVLRETIRDIFDILARNLRDRDDPFSASTIRDLVSRNKDLIAFERKRTFSDDATFAVRLLDFHVDAERCAQAQSATADRPSTVKAGFCGPIPEMRYAVRPVDPAFGRLFHLYSNTIADFLAERSREITAGDFDHTGFTPTEIKLSVGLVLDKLDESIDHLSQPTDGTGTADAVVRHLGATLLACLAFASRRKFETAINIASTILHHVTSQMRRGELNYNPGNLRRYLAYRELFLFRHYCERCIAMDEFFSRRRSFNDSKGGVIKNFARAQRDLDFAALMAEAAERCMADPAGDYKLAPAGLKHFNDFRLRLAHMSSWIDQFLILITTEKQALPENDWKKLELESVRRRLDIWTAAGHVKEAVGDAYRARELSEEPGGGDVSGGHPIVRRYLAHIEARSLQNALTIFLLFITFRIAPEMHRLWNRSRIPSPERILVFRDWKDWWCRYKDLRHTYTFSMRIAELIDRSLECLTTIESIRADQRPDSEKRADHRAALEAFLRATAQISSGGGEEATFIRVLSTEIRSRVEELARLDPGDKTPAG</sequence>
<comment type="caution">
    <text evidence="1">The sequence shown here is derived from an EMBL/GenBank/DDBJ whole genome shotgun (WGS) entry which is preliminary data.</text>
</comment>
<dbReference type="EMBL" id="JABFDB010000027">
    <property type="protein sequence ID" value="NYZ23407.1"/>
    <property type="molecule type" value="Genomic_DNA"/>
</dbReference>
<evidence type="ECO:0000313" key="2">
    <source>
        <dbReference type="Proteomes" id="UP000584642"/>
    </source>
</evidence>
<name>A0ABX2TJR3_9PROT</name>